<dbReference type="Pfam" id="PF12236">
    <property type="entry name" value="Head-tail_con"/>
    <property type="match status" value="1"/>
</dbReference>
<keyword evidence="3" id="KW-1244">Viral short tail ejection system</keyword>
<keyword evidence="6" id="KW-0946">Virion</keyword>
<keyword evidence="10" id="KW-1160">Virus entry into host cell</keyword>
<evidence type="ECO:0000256" key="10">
    <source>
        <dbReference type="ARBA" id="ARBA00023296"/>
    </source>
</evidence>
<dbReference type="InterPro" id="IPR020991">
    <property type="entry name" value="Connector_podovirus"/>
</dbReference>
<dbReference type="EMBL" id="LR796706">
    <property type="protein sequence ID" value="CAB4161356.1"/>
    <property type="molecule type" value="Genomic_DNA"/>
</dbReference>
<keyword evidence="8" id="KW-1171">Viral genome ejection through host cell envelope</keyword>
<keyword evidence="9" id="KW-0231">Viral genome packaging</keyword>
<evidence type="ECO:0000256" key="7">
    <source>
        <dbReference type="ARBA" id="ARBA00022950"/>
    </source>
</evidence>
<keyword evidence="7" id="KW-0118">Viral capsid assembly</keyword>
<evidence type="ECO:0000256" key="8">
    <source>
        <dbReference type="ARBA" id="ARBA00023009"/>
    </source>
</evidence>
<protein>
    <submittedName>
        <fullName evidence="11">Head-to-tail connector protein, podovirus-type</fullName>
    </submittedName>
</protein>
<evidence type="ECO:0000256" key="4">
    <source>
        <dbReference type="ARBA" id="ARBA00022595"/>
    </source>
</evidence>
<accession>A0A6J5NUW5</accession>
<name>A0A6J5NUW5_9CAUD</name>
<sequence length="574" mass="64514">MPNQPDITGLTAKQKYMKRWSMLRAERATWITDYYDLIDYVAPMHGRFFYTDANKGNKVQRQKKIYDSTGRRALNVLAAGLMAGMTSPARPWFRLAISDRDLMERHNVKDWLQDVTDIMREVFSQSNTYRVLHQMYVELGAFGTACSVIMPDYENVIHLFPLTVGEYCLATNSKGTIDTVYREMQLTVGQIIDQFGYDKASLSVQQLYDRSNYDQWVVCQHVVEPRKNRDVTKLDSRNMRWKSCYYEVGGNPDPDKMLGESGFNRFPALAARWNVTGNDVYGTGPGHDALPDIRQLQHEQLRKGQAIDYQTNPPLAVPASLKEAGVNRLPGGVQYVDSVGPENSIRSMFDVRLDLQHLRESILDTRERIKQHFYEDLFLMLANDTRSGITATEVAERHEEKLLMLGPVLERLHNELLDPLIDSTFERLALAGVLPPPPREMQDMEINVQYVSMLAQAQRAVGLASYDRAIATVGALAGAKQDPTVWDKLDTDKIIDEYTDALGVPASVVRNPDEVAAMRAQRAQQQAAMQGIAAAQQVAETAATASQIDPARMQDVMGMFSGYGSPTATEVGTL</sequence>
<gene>
    <name evidence="11" type="ORF">UFOVP728_44</name>
</gene>
<dbReference type="GO" id="GO:0099002">
    <property type="term" value="P:symbiont genome ejection through host cell envelope, short tail mechanism"/>
    <property type="evidence" value="ECO:0007669"/>
    <property type="project" value="UniProtKB-KW"/>
</dbReference>
<evidence type="ECO:0000256" key="2">
    <source>
        <dbReference type="ARBA" id="ARBA00004328"/>
    </source>
</evidence>
<proteinExistence type="predicted"/>
<evidence type="ECO:0000313" key="11">
    <source>
        <dbReference type="EMBL" id="CAB4161356.1"/>
    </source>
</evidence>
<evidence type="ECO:0000256" key="6">
    <source>
        <dbReference type="ARBA" id="ARBA00022844"/>
    </source>
</evidence>
<keyword evidence="4" id="KW-1162">Viral penetration into host cytoplasm</keyword>
<evidence type="ECO:0000256" key="9">
    <source>
        <dbReference type="ARBA" id="ARBA00023219"/>
    </source>
</evidence>
<organism evidence="11">
    <name type="scientific">uncultured Caudovirales phage</name>
    <dbReference type="NCBI Taxonomy" id="2100421"/>
    <lineage>
        <taxon>Viruses</taxon>
        <taxon>Duplodnaviria</taxon>
        <taxon>Heunggongvirae</taxon>
        <taxon>Uroviricota</taxon>
        <taxon>Caudoviricetes</taxon>
        <taxon>Peduoviridae</taxon>
        <taxon>Maltschvirus</taxon>
        <taxon>Maltschvirus maltsch</taxon>
    </lineage>
</organism>
<evidence type="ECO:0000256" key="1">
    <source>
        <dbReference type="ARBA" id="ARBA00003421"/>
    </source>
</evidence>
<dbReference type="GO" id="GO:0044423">
    <property type="term" value="C:virion component"/>
    <property type="evidence" value="ECO:0007669"/>
    <property type="project" value="UniProtKB-KW"/>
</dbReference>
<keyword evidence="5" id="KW-1188">Viral release from host cell</keyword>
<comment type="subcellular location">
    <subcellularLocation>
        <location evidence="2">Virion</location>
    </subcellularLocation>
</comment>
<comment type="function">
    <text evidence="1">Forms the portal vertex of the capsid. This portal plays critical roles in head assembly, genome packaging, neck/tail attachment, and genome ejection. The portal protein multimerizes as a single ring-shaped homododecamer arranged around a central channel.</text>
</comment>
<evidence type="ECO:0000256" key="5">
    <source>
        <dbReference type="ARBA" id="ARBA00022612"/>
    </source>
</evidence>
<reference evidence="11" key="1">
    <citation type="submission" date="2020-04" db="EMBL/GenBank/DDBJ databases">
        <authorList>
            <person name="Chiriac C."/>
            <person name="Salcher M."/>
            <person name="Ghai R."/>
            <person name="Kavagutti S V."/>
        </authorList>
    </citation>
    <scope>NUCLEOTIDE SEQUENCE</scope>
</reference>
<evidence type="ECO:0000256" key="3">
    <source>
        <dbReference type="ARBA" id="ARBA00022470"/>
    </source>
</evidence>